<organism evidence="3 4">
    <name type="scientific">Cuscuta campestris</name>
    <dbReference type="NCBI Taxonomy" id="132261"/>
    <lineage>
        <taxon>Eukaryota</taxon>
        <taxon>Viridiplantae</taxon>
        <taxon>Streptophyta</taxon>
        <taxon>Embryophyta</taxon>
        <taxon>Tracheophyta</taxon>
        <taxon>Spermatophyta</taxon>
        <taxon>Magnoliopsida</taxon>
        <taxon>eudicotyledons</taxon>
        <taxon>Gunneridae</taxon>
        <taxon>Pentapetalae</taxon>
        <taxon>asterids</taxon>
        <taxon>lamiids</taxon>
        <taxon>Solanales</taxon>
        <taxon>Convolvulaceae</taxon>
        <taxon>Cuscuteae</taxon>
        <taxon>Cuscuta</taxon>
        <taxon>Cuscuta subgen. Grammica</taxon>
        <taxon>Cuscuta sect. Cleistogrammica</taxon>
    </lineage>
</organism>
<feature type="region of interest" description="Disordered" evidence="1">
    <location>
        <begin position="126"/>
        <end position="519"/>
    </location>
</feature>
<dbReference type="InterPro" id="IPR036047">
    <property type="entry name" value="F-box-like_dom_sf"/>
</dbReference>
<dbReference type="Pfam" id="PF25531">
    <property type="entry name" value="GYF_ATXR3"/>
    <property type="match status" value="1"/>
</dbReference>
<feature type="compositionally biased region" description="Basic and acidic residues" evidence="1">
    <location>
        <begin position="396"/>
        <end position="415"/>
    </location>
</feature>
<feature type="compositionally biased region" description="Basic and acidic residues" evidence="1">
    <location>
        <begin position="918"/>
        <end position="928"/>
    </location>
</feature>
<dbReference type="SMART" id="SM00317">
    <property type="entry name" value="SET"/>
    <property type="match status" value="1"/>
</dbReference>
<dbReference type="SUPFAM" id="SSF82199">
    <property type="entry name" value="SET domain"/>
    <property type="match status" value="1"/>
</dbReference>
<feature type="compositionally biased region" description="Basic and acidic residues" evidence="1">
    <location>
        <begin position="156"/>
        <end position="206"/>
    </location>
</feature>
<dbReference type="Proteomes" id="UP000595140">
    <property type="component" value="Unassembled WGS sequence"/>
</dbReference>
<dbReference type="OrthoDB" id="308383at2759"/>
<feature type="compositionally biased region" description="Basic and acidic residues" evidence="1">
    <location>
        <begin position="301"/>
        <end position="350"/>
    </location>
</feature>
<feature type="region of interest" description="Disordered" evidence="1">
    <location>
        <begin position="918"/>
        <end position="972"/>
    </location>
</feature>
<dbReference type="Gene3D" id="2.170.270.10">
    <property type="entry name" value="SET domain"/>
    <property type="match status" value="1"/>
</dbReference>
<dbReference type="SUPFAM" id="SSF81383">
    <property type="entry name" value="F-box domain"/>
    <property type="match status" value="1"/>
</dbReference>
<feature type="compositionally biased region" description="Basic and acidic residues" evidence="1">
    <location>
        <begin position="360"/>
        <end position="373"/>
    </location>
</feature>
<evidence type="ECO:0000313" key="3">
    <source>
        <dbReference type="EMBL" id="VFQ94312.1"/>
    </source>
</evidence>
<dbReference type="InterPro" id="IPR057851">
    <property type="entry name" value="ATXR3_GYF"/>
</dbReference>
<evidence type="ECO:0000259" key="2">
    <source>
        <dbReference type="PROSITE" id="PS50280"/>
    </source>
</evidence>
<feature type="region of interest" description="Disordered" evidence="1">
    <location>
        <begin position="22"/>
        <end position="80"/>
    </location>
</feature>
<feature type="compositionally biased region" description="Basic and acidic residues" evidence="1">
    <location>
        <begin position="442"/>
        <end position="463"/>
    </location>
</feature>
<dbReference type="Gene3D" id="3.80.10.10">
    <property type="entry name" value="Ribonuclease Inhibitor"/>
    <property type="match status" value="1"/>
</dbReference>
<dbReference type="CDD" id="cd10531">
    <property type="entry name" value="SET_SETD2-like"/>
    <property type="match status" value="1"/>
</dbReference>
<evidence type="ECO:0000256" key="1">
    <source>
        <dbReference type="SAM" id="MobiDB-lite"/>
    </source>
</evidence>
<proteinExistence type="predicted"/>
<dbReference type="PROSITE" id="PS50280">
    <property type="entry name" value="SET"/>
    <property type="match status" value="1"/>
</dbReference>
<reference evidence="3 4" key="1">
    <citation type="submission" date="2018-04" db="EMBL/GenBank/DDBJ databases">
        <authorList>
            <person name="Vogel A."/>
        </authorList>
    </citation>
    <scope>NUCLEOTIDE SEQUENCE [LARGE SCALE GENOMIC DNA]</scope>
</reference>
<sequence length="2364" mass="268306">MGNGGVACVPSQHIMERFSTCRNMNNNNNNNNNNNKKLSSPSTTPSKLVNDNAKMKPHKEKCGVELNGISESKEVENKNYDSLSDEIEEGELGTLPLEKEDHVPDNHPVQRKYEIRSEIEKAEVVVEKGRRGGEGQKSVFSNRKRRKRASRSNKVAKNENRYELEKGEFIPDNKWRKSEVAAKDDYDHPRPRRYETSKDRGWKGELEWTPPPSTRDKGWGNDSEWTPPYSGKYSGDKDFSNKRGGGKHGKKSSRHESRRIEERNLRIDSKIVSEETSSKNELNNGKNHAREYSSGNRLKRHGTDSDSSDRKYKGENDDHSSSKCRKVYDDGTRSTHTIEHYSRRSMERSYRTATSGRSSVTERHSSRNHDSSRAARSKNNSSPHSERSPQSLIRQLDSRDRSPDRHRNHHDDQSRSPHGRSRLSDQRRSPSYSDCSPPDQARYNDRKDRNLNFTERSPRDHGRPASSRETCRKSGASEKQESLVEVKHLDENSNPKDCSARDGHCSVKDSEARSSPSNNIGSICKAGGQQRHEGELLPCPSGSAMESLIEYGVSEEGCSMEEDMDICNTPPHVPVAADAVVGKWQYLDQFGMEQGPCSLCSLKTLVEEGCLASDHFIKHIDTERWVTVENAVSPILTANFPSIVSETVTQLVSPPEAPGNFSEDIGELSQTDMIEKVSFPVSCYIDSTTASDSSGDLCIDERVEALVKDITVIPGRELELVGEVLKLSSEHRGCERWDEIEGFTWDHSLVGDHLNERSVECVSDISPKEFSESRQILMALSEADNAFSCADIDEWFSGRWSCKGGDWRRNDETSQDKSWKKKLVLNDGYPLCQMPQSGNEDPRWHEKDELYYPSQSRKFDLLSWAFTHPDEGNDSNAASRFGQIKSASVRGVKGLVLPVIRINACVVKDHGSFVSESRSKVRAKERCPPRSSRIYPASRDSKMTEEAVSCTQSTPETDSRSSHKSRLPLSIPKDHIRTSSELQLQIGDWYYFDGAGHEKGPFSFSELQLLVDQGVIKKYSSIYRKADKIWVPVTSCMETPDRLKGHQKNHGKSKDASGSTLSKSSDFFSGSTNISSTFHSLHPQFIGFTRGKLHELVMKTYKSREFAAAINEVLDPWISARQPKKELDIFHKSDQFRANKRARLDGSGDEYELEDDTTTLARDECSFEDLWGDAPLNKNLSSESQLERQSWGLLDGRILARVFHFLKADIKSLVYAASACKHWRSVVRFYKDISRQVDLSSFSSCCTDSMMRSIMKGYNRQKISSLVLRGCVTITSSMLEEILQSFSCLLTIDIRGCCQFENLPLKYPNINWIRSHGLGLKLKPLKNLADKTLSSHVDESSGLRDYLESSEKRDSANQLFRRSLYKRSKAFDARKSSSILSRDAHLKRLAMKKSEYGYKKMREYFVSSLKAIMKENSFDFFIPKVAKIEERIKSGYYTLHGLRSVKEDISRMCHDALKMKNRGDSKEMNHIIESFICLATRLEEGPVSFYGDEMPRSSKDGSPPGFSATTSKYRKILNKASEKKYNSVSNGYTLANGVSDFGEDASDREIKRRLSKLNVKALRSRSVKTDDFGRSSDESMTDSESSASETESDLDLHSESGTLDSKGDPYFTIDDGFDSFVDDREWGARMTKSSLVPPVTRKYEVIDHYVIVADEKEVKRKMLVSLPEDYDEKLSAQGNGIDESDMEIPEVKVYKPRKRLGDEVIEQEVYGIDPYTHNLLLDSMPEESDWSLLDKHLFIEDVLLRTLNRLVRDFTGNGNTPMIYPLKPVFEEILKEAEENQDNRTGMLCRVILKAIDSRPQDNYVAYRKGLGVVCNKEGGFGQEDFVVEFLGEVYPAWKWFEKQDGIRSLQKNNKDPAPEFYNIYLERPKGDADGYDLVVVDAMHKANYASRICHSCRPNCEAKVTAVDGQYQIGIYSVRPIAFGEEVTFDYNSVTESKEEYEASVCLCGSQVCRGSYLNLTGEGAYQKVMEQYHGILDRHGLLLEACELNSVCEDDYIDLGKAGLGSCLLAGLPEWLIAYSARVVRFINLERIKLPDEILRNNLEEKKKYFSDVCIEVEKNDAEIQAEGVYNQRLQNLALTLDKVRYVMRCVFGDPKEAPPPLERLSPEAAASFIWRGEGSLVEELLQCLSTHMEDSVISELKSKIRARDPSRSGDVGRELKRSLLWLRDEVRDLPCTYKCRNDAAADLIHIYAYTKCFFRIREYKTVTSPPVYISPLDLGPKYADKLGPGVHEYRKTYGENYCLGQLIYWHNQANAEPDNSLARASRGCLSLPEIDSFYAKAQKPSRQRVYGPRTVKFMLSRMEKHPQRPWPKDQIWSFKGSPKIVGSPMLDVVLHKATSVDREMAIWLKNRPAIFQAAWDR</sequence>
<gene>
    <name evidence="3" type="ORF">CCAM_LOCUS36088</name>
</gene>
<dbReference type="InterPro" id="IPR045606">
    <property type="entry name" value="ATXR3_C"/>
</dbReference>
<dbReference type="PANTHER" id="PTHR46655:SF1">
    <property type="entry name" value="HISTONE-LYSINE N-METHYLTRANSFERASE ATXR3"/>
    <property type="match status" value="1"/>
</dbReference>
<feature type="domain" description="SET" evidence="2">
    <location>
        <begin position="1789"/>
        <end position="1933"/>
    </location>
</feature>
<dbReference type="CDD" id="cd09917">
    <property type="entry name" value="F-box_SF"/>
    <property type="match status" value="1"/>
</dbReference>
<feature type="compositionally biased region" description="Basic and acidic residues" evidence="1">
    <location>
        <begin position="254"/>
        <end position="278"/>
    </location>
</feature>
<feature type="compositionally biased region" description="Basic and acidic residues" evidence="1">
    <location>
        <begin position="469"/>
        <end position="512"/>
    </location>
</feature>
<accession>A0A484MZN5</accession>
<protein>
    <recommendedName>
        <fullName evidence="2">SET domain-containing protein</fullName>
    </recommendedName>
</protein>
<evidence type="ECO:0000313" key="4">
    <source>
        <dbReference type="Proteomes" id="UP000595140"/>
    </source>
</evidence>
<feature type="compositionally biased region" description="Basic residues" evidence="1">
    <location>
        <begin position="244"/>
        <end position="253"/>
    </location>
</feature>
<feature type="compositionally biased region" description="Basic residues" evidence="1">
    <location>
        <begin position="142"/>
        <end position="151"/>
    </location>
</feature>
<dbReference type="PANTHER" id="PTHR46655">
    <property type="entry name" value="HISTONE-LYSINE N-METHYLTRANSFERASE ATXR3"/>
    <property type="match status" value="1"/>
</dbReference>
<feature type="compositionally biased region" description="Basic and acidic residues" evidence="1">
    <location>
        <begin position="1568"/>
        <end position="1577"/>
    </location>
</feature>
<dbReference type="EMBL" id="OOIL02005264">
    <property type="protein sequence ID" value="VFQ94312.1"/>
    <property type="molecule type" value="Genomic_DNA"/>
</dbReference>
<feature type="region of interest" description="Disordered" evidence="1">
    <location>
        <begin position="1568"/>
        <end position="1608"/>
    </location>
</feature>
<dbReference type="Pfam" id="PF19633">
    <property type="entry name" value="SDG2_C"/>
    <property type="match status" value="1"/>
</dbReference>
<dbReference type="Pfam" id="PF00856">
    <property type="entry name" value="SET"/>
    <property type="match status" value="1"/>
</dbReference>
<keyword evidence="4" id="KW-1185">Reference proteome</keyword>
<name>A0A484MZN5_9ASTE</name>
<feature type="compositionally biased region" description="Low complexity" evidence="1">
    <location>
        <begin position="23"/>
        <end position="48"/>
    </location>
</feature>
<dbReference type="InterPro" id="IPR032675">
    <property type="entry name" value="LRR_dom_sf"/>
</dbReference>
<feature type="region of interest" description="Disordered" evidence="1">
    <location>
        <begin position="1041"/>
        <end position="1061"/>
    </location>
</feature>
<dbReference type="InterPro" id="IPR001214">
    <property type="entry name" value="SET_dom"/>
</dbReference>
<dbReference type="InterPro" id="IPR046341">
    <property type="entry name" value="SET_dom_sf"/>
</dbReference>